<keyword evidence="4" id="KW-0234">DNA repair</keyword>
<dbReference type="Pfam" id="PF09302">
    <property type="entry name" value="XLF"/>
    <property type="match status" value="1"/>
</dbReference>
<dbReference type="InterPro" id="IPR015381">
    <property type="entry name" value="XLF-like_N"/>
</dbReference>
<evidence type="ECO:0000313" key="11">
    <source>
        <dbReference type="EMBL" id="KAF2675868.1"/>
    </source>
</evidence>
<comment type="similarity">
    <text evidence="6">Belongs to the XRCC4-XLF family. XLF subfamily.</text>
</comment>
<comment type="subcellular location">
    <subcellularLocation>
        <location evidence="1">Nucleus</location>
    </subcellularLocation>
</comment>
<proteinExistence type="inferred from homology"/>
<feature type="domain" description="XLF-like N-terminal" evidence="9">
    <location>
        <begin position="4"/>
        <end position="123"/>
    </location>
</feature>
<dbReference type="EMBL" id="MU005646">
    <property type="protein sequence ID" value="KAF2675868.1"/>
    <property type="molecule type" value="Genomic_DNA"/>
</dbReference>
<dbReference type="Pfam" id="PF21928">
    <property type="entry name" value="XLF_CC"/>
    <property type="match status" value="1"/>
</dbReference>
<dbReference type="InterPro" id="IPR038051">
    <property type="entry name" value="XRCC4-like_N_sf"/>
</dbReference>
<keyword evidence="3" id="KW-0238">DNA-binding</keyword>
<feature type="domain" description="XLF-like coiled-coil region" evidence="10">
    <location>
        <begin position="129"/>
        <end position="178"/>
    </location>
</feature>
<dbReference type="Gene3D" id="2.170.210.10">
    <property type="entry name" value="DNA double-strand break repair and VJ recombination XRCC4, N-terminal"/>
    <property type="match status" value="1"/>
</dbReference>
<feature type="compositionally biased region" description="Low complexity" evidence="8">
    <location>
        <begin position="495"/>
        <end position="509"/>
    </location>
</feature>
<dbReference type="GO" id="GO:0032807">
    <property type="term" value="C:DNA ligase IV complex"/>
    <property type="evidence" value="ECO:0007669"/>
    <property type="project" value="TreeGrafter"/>
</dbReference>
<gene>
    <name evidence="11" type="ORF">K458DRAFT_352728</name>
</gene>
<keyword evidence="2" id="KW-0227">DNA damage</keyword>
<dbReference type="Proteomes" id="UP000799291">
    <property type="component" value="Unassembled WGS sequence"/>
</dbReference>
<evidence type="ECO:0000256" key="6">
    <source>
        <dbReference type="ARBA" id="ARBA00025747"/>
    </source>
</evidence>
<accession>A0A6G1ICN8</accession>
<evidence type="ECO:0000256" key="5">
    <source>
        <dbReference type="ARBA" id="ARBA00023242"/>
    </source>
</evidence>
<dbReference type="CDD" id="cd22285">
    <property type="entry name" value="HD_XLF_N"/>
    <property type="match status" value="1"/>
</dbReference>
<evidence type="ECO:0000256" key="8">
    <source>
        <dbReference type="SAM" id="MobiDB-lite"/>
    </source>
</evidence>
<organism evidence="11 12">
    <name type="scientific">Lentithecium fluviatile CBS 122367</name>
    <dbReference type="NCBI Taxonomy" id="1168545"/>
    <lineage>
        <taxon>Eukaryota</taxon>
        <taxon>Fungi</taxon>
        <taxon>Dikarya</taxon>
        <taxon>Ascomycota</taxon>
        <taxon>Pezizomycotina</taxon>
        <taxon>Dothideomycetes</taxon>
        <taxon>Pleosporomycetidae</taxon>
        <taxon>Pleosporales</taxon>
        <taxon>Massarineae</taxon>
        <taxon>Lentitheciaceae</taxon>
        <taxon>Lentithecium</taxon>
    </lineage>
</organism>
<feature type="compositionally biased region" description="Basic and acidic residues" evidence="8">
    <location>
        <begin position="280"/>
        <end position="291"/>
    </location>
</feature>
<keyword evidence="5" id="KW-0539">Nucleus</keyword>
<dbReference type="InterPro" id="IPR052287">
    <property type="entry name" value="NHEJ_factor"/>
</dbReference>
<evidence type="ECO:0000256" key="7">
    <source>
        <dbReference type="ARBA" id="ARBA00044529"/>
    </source>
</evidence>
<sequence>MSCWRVLELSPQPDSEHIPQLLIKAHFGADAYSVFVTDLSNIWSEELDLSGIVDRASEVESPIEVSKQDTAQLAILLENVRNSLVSSDETSCHMTLASADGITLHTTISLPEPLDSLRWEFHLGKRTAVTLRNELILPLLVSSHIQQDRLNALVSTVSEKDRAITRLVDQYESSNLDLAAAFPSIGSLKSGRRVVKREQAARHVPGLQPFDQDSWKRDTAELHDTDVSALGLFQEVLSECTSKVPPRLLSEDGDRVWWTTIDTTLMVPKPASKSKVQTKPKPDAKPTRMESETEDEETEDEFEVHENFKTRQTTEQTTLTSKPTSKYTTKVQDVADAGTTDEDGDDDDLDALPKSQSQARAHRRPLPRAESSTPEASSPPKERTSSPQVASPPPKGKPSPIQKPKARGFRIGGKSTKSESLAPSTEELEQIPSTDKIEDAASIPSRPKADAEAPTETKTTRKGFRIGGKGKAPVDKNEPGPATSSVSEGRDTAVAAKSPSAQPSTTAPSRAKKEATPAAEEREETAEEKAERKRRELKRKNEEAVKKQVQSKKKKRF</sequence>
<evidence type="ECO:0000256" key="4">
    <source>
        <dbReference type="ARBA" id="ARBA00023204"/>
    </source>
</evidence>
<feature type="compositionally biased region" description="Acidic residues" evidence="8">
    <location>
        <begin position="292"/>
        <end position="303"/>
    </location>
</feature>
<feature type="compositionally biased region" description="Low complexity" evidence="8">
    <location>
        <begin position="310"/>
        <end position="325"/>
    </location>
</feature>
<evidence type="ECO:0000256" key="1">
    <source>
        <dbReference type="ARBA" id="ARBA00004123"/>
    </source>
</evidence>
<evidence type="ECO:0000259" key="9">
    <source>
        <dbReference type="Pfam" id="PF09302"/>
    </source>
</evidence>
<reference evidence="11" key="1">
    <citation type="journal article" date="2020" name="Stud. Mycol.">
        <title>101 Dothideomycetes genomes: a test case for predicting lifestyles and emergence of pathogens.</title>
        <authorList>
            <person name="Haridas S."/>
            <person name="Albert R."/>
            <person name="Binder M."/>
            <person name="Bloem J."/>
            <person name="Labutti K."/>
            <person name="Salamov A."/>
            <person name="Andreopoulos B."/>
            <person name="Baker S."/>
            <person name="Barry K."/>
            <person name="Bills G."/>
            <person name="Bluhm B."/>
            <person name="Cannon C."/>
            <person name="Castanera R."/>
            <person name="Culley D."/>
            <person name="Daum C."/>
            <person name="Ezra D."/>
            <person name="Gonzalez J."/>
            <person name="Henrissat B."/>
            <person name="Kuo A."/>
            <person name="Liang C."/>
            <person name="Lipzen A."/>
            <person name="Lutzoni F."/>
            <person name="Magnuson J."/>
            <person name="Mondo S."/>
            <person name="Nolan M."/>
            <person name="Ohm R."/>
            <person name="Pangilinan J."/>
            <person name="Park H.-J."/>
            <person name="Ramirez L."/>
            <person name="Alfaro M."/>
            <person name="Sun H."/>
            <person name="Tritt A."/>
            <person name="Yoshinaga Y."/>
            <person name="Zwiers L.-H."/>
            <person name="Turgeon B."/>
            <person name="Goodwin S."/>
            <person name="Spatafora J."/>
            <person name="Crous P."/>
            <person name="Grigoriev I."/>
        </authorList>
    </citation>
    <scope>NUCLEOTIDE SEQUENCE</scope>
    <source>
        <strain evidence="11">CBS 122367</strain>
    </source>
</reference>
<dbReference type="InterPro" id="IPR053829">
    <property type="entry name" value="XLF-like_CC"/>
</dbReference>
<keyword evidence="12" id="KW-1185">Reference proteome</keyword>
<name>A0A6G1ICN8_9PLEO</name>
<feature type="region of interest" description="Disordered" evidence="8">
    <location>
        <begin position="269"/>
        <end position="557"/>
    </location>
</feature>
<dbReference type="PANTHER" id="PTHR32235:SF1">
    <property type="entry name" value="NON-HOMOLOGOUS END-JOINING FACTOR 1"/>
    <property type="match status" value="1"/>
</dbReference>
<dbReference type="PANTHER" id="PTHR32235">
    <property type="entry name" value="NON-HOMOLOGOUS END-JOINING FACTOR 1"/>
    <property type="match status" value="1"/>
</dbReference>
<protein>
    <recommendedName>
        <fullName evidence="7">Non-homologous end-joining factor 1</fullName>
    </recommendedName>
</protein>
<evidence type="ECO:0000256" key="3">
    <source>
        <dbReference type="ARBA" id="ARBA00023125"/>
    </source>
</evidence>
<feature type="compositionally biased region" description="Basic and acidic residues" evidence="8">
    <location>
        <begin position="527"/>
        <end position="546"/>
    </location>
</feature>
<feature type="compositionally biased region" description="Acidic residues" evidence="8">
    <location>
        <begin position="339"/>
        <end position="350"/>
    </location>
</feature>
<dbReference type="GO" id="GO:0006303">
    <property type="term" value="P:double-strand break repair via nonhomologous end joining"/>
    <property type="evidence" value="ECO:0007669"/>
    <property type="project" value="TreeGrafter"/>
</dbReference>
<evidence type="ECO:0000259" key="10">
    <source>
        <dbReference type="Pfam" id="PF21928"/>
    </source>
</evidence>
<dbReference type="GO" id="GO:0045027">
    <property type="term" value="F:DNA end binding"/>
    <property type="evidence" value="ECO:0007669"/>
    <property type="project" value="TreeGrafter"/>
</dbReference>
<dbReference type="OrthoDB" id="2155935at2759"/>
<evidence type="ECO:0000313" key="12">
    <source>
        <dbReference type="Proteomes" id="UP000799291"/>
    </source>
</evidence>
<evidence type="ECO:0000256" key="2">
    <source>
        <dbReference type="ARBA" id="ARBA00022763"/>
    </source>
</evidence>
<dbReference type="AlphaFoldDB" id="A0A6G1ICN8"/>
<feature type="compositionally biased region" description="Low complexity" evidence="8">
    <location>
        <begin position="368"/>
        <end position="379"/>
    </location>
</feature>